<dbReference type="Pfam" id="PF04468">
    <property type="entry name" value="PSP1"/>
    <property type="match status" value="1"/>
</dbReference>
<feature type="region of interest" description="Disordered" evidence="1">
    <location>
        <begin position="159"/>
        <end position="197"/>
    </location>
</feature>
<dbReference type="InterPro" id="IPR047767">
    <property type="entry name" value="PSP1-like"/>
</dbReference>
<feature type="compositionally biased region" description="Polar residues" evidence="1">
    <location>
        <begin position="120"/>
        <end position="129"/>
    </location>
</feature>
<name>A0ABR3T0K7_9PEZI</name>
<gene>
    <name evidence="3" type="ORF">SLS56_003212</name>
</gene>
<evidence type="ECO:0000313" key="3">
    <source>
        <dbReference type="EMBL" id="KAL1632927.1"/>
    </source>
</evidence>
<reference evidence="3 4" key="1">
    <citation type="submission" date="2024-02" db="EMBL/GenBank/DDBJ databases">
        <title>De novo assembly and annotation of 12 fungi associated with fruit tree decline syndrome in Ontario, Canada.</title>
        <authorList>
            <person name="Sulman M."/>
            <person name="Ellouze W."/>
            <person name="Ilyukhin E."/>
        </authorList>
    </citation>
    <scope>NUCLEOTIDE SEQUENCE [LARGE SCALE GENOMIC DNA]</scope>
    <source>
        <strain evidence="3 4">M1-105</strain>
    </source>
</reference>
<evidence type="ECO:0000256" key="1">
    <source>
        <dbReference type="SAM" id="MobiDB-lite"/>
    </source>
</evidence>
<protein>
    <recommendedName>
        <fullName evidence="2">PSP1 C-terminal domain-containing protein</fullName>
    </recommendedName>
</protein>
<comment type="caution">
    <text evidence="3">The sequence shown here is derived from an EMBL/GenBank/DDBJ whole genome shotgun (WGS) entry which is preliminary data.</text>
</comment>
<dbReference type="PANTHER" id="PTHR43830:SF3">
    <property type="entry name" value="PROTEIN PSP1"/>
    <property type="match status" value="1"/>
</dbReference>
<feature type="region of interest" description="Disordered" evidence="1">
    <location>
        <begin position="110"/>
        <end position="131"/>
    </location>
</feature>
<accession>A0ABR3T0K7</accession>
<feature type="domain" description="PSP1 C-terminal" evidence="2">
    <location>
        <begin position="392"/>
        <end position="477"/>
    </location>
</feature>
<dbReference type="PANTHER" id="PTHR43830">
    <property type="entry name" value="PROTEIN PSP1"/>
    <property type="match status" value="1"/>
</dbReference>
<evidence type="ECO:0000313" key="4">
    <source>
        <dbReference type="Proteomes" id="UP001521116"/>
    </source>
</evidence>
<dbReference type="EMBL" id="JAJVDC020000025">
    <property type="protein sequence ID" value="KAL1632927.1"/>
    <property type="molecule type" value="Genomic_DNA"/>
</dbReference>
<feature type="compositionally biased region" description="Polar residues" evidence="1">
    <location>
        <begin position="188"/>
        <end position="197"/>
    </location>
</feature>
<dbReference type="PROSITE" id="PS51411">
    <property type="entry name" value="PSP1_C"/>
    <property type="match status" value="1"/>
</dbReference>
<dbReference type="InterPro" id="IPR007557">
    <property type="entry name" value="PSP1_C"/>
</dbReference>
<sequence>MRVRMARFQTRLTVYAPAFKHFTNLHVQDFLVTCTKRKSATKAQYRPAKHHLDLIHLLCSSKPWTFSESDYAIDEADDIEPESGAHHSAGMLGRGLADRRFSEMSPLRTDFSLSRHNDGSQRSGWNSLSFDPIDEGSQSRRHSFAVVTPHSHNRLGNSFFSSDGNMEEDLSASRISQNSQPDIPRNLASPSQMRPQNYNQEREYDHFRSNSGDEESAIEMGQAHDRAFAQSYFSGVGPAMRSHHTTVPGIAATAPSMVNPYAPPSVARPTKHLYIVTFKCSRSDVYYIPENVGLEVKAGDMVIVEGDRGQDLGQVTHCDVTLEEARQNLKEASEQHFRWLMMFSRHVQNGNSGAVNPNGMLAASNGEQYGREGGMGPRPPLQAPIVDDIRPKMLKRLAQGHEIQVLRDKEGAEAKAKRVCQQKAIEHGLTMEILDAEYQLDYKKLTFFYYADCYINFNHLVTDLFKVYKARIWMSAVNPASFATPSNALTQLPPPSSLGPGATSNANGNGFTTAMAVGPSYGRGAFSGGLEVNPVENQQEYAETHSRPLYNYNPSPAFGGFNPVAPAYAPAWMQNPQMNRYMPYQYGYGSGPGPALGGGYPGNYSTFPGQDVGGSRAGVENDSEQDLSRALAQSLTLNQRAGP</sequence>
<organism evidence="3 4">
    <name type="scientific">Neofusicoccum ribis</name>
    <dbReference type="NCBI Taxonomy" id="45134"/>
    <lineage>
        <taxon>Eukaryota</taxon>
        <taxon>Fungi</taxon>
        <taxon>Dikarya</taxon>
        <taxon>Ascomycota</taxon>
        <taxon>Pezizomycotina</taxon>
        <taxon>Dothideomycetes</taxon>
        <taxon>Dothideomycetes incertae sedis</taxon>
        <taxon>Botryosphaeriales</taxon>
        <taxon>Botryosphaeriaceae</taxon>
        <taxon>Neofusicoccum</taxon>
    </lineage>
</organism>
<feature type="region of interest" description="Disordered" evidence="1">
    <location>
        <begin position="606"/>
        <end position="628"/>
    </location>
</feature>
<keyword evidence="4" id="KW-1185">Reference proteome</keyword>
<proteinExistence type="predicted"/>
<dbReference type="Proteomes" id="UP001521116">
    <property type="component" value="Unassembled WGS sequence"/>
</dbReference>
<evidence type="ECO:0000259" key="2">
    <source>
        <dbReference type="PROSITE" id="PS51411"/>
    </source>
</evidence>